<feature type="compositionally biased region" description="Polar residues" evidence="1">
    <location>
        <begin position="21"/>
        <end position="32"/>
    </location>
</feature>
<feature type="compositionally biased region" description="Polar residues" evidence="1">
    <location>
        <begin position="162"/>
        <end position="176"/>
    </location>
</feature>
<name>W8BN53_CERCA</name>
<feature type="compositionally biased region" description="Low complexity" evidence="1">
    <location>
        <begin position="189"/>
        <end position="200"/>
    </location>
</feature>
<proteinExistence type="evidence at transcript level"/>
<feature type="region of interest" description="Disordered" evidence="1">
    <location>
        <begin position="112"/>
        <end position="200"/>
    </location>
</feature>
<organism evidence="2">
    <name type="scientific">Ceratitis capitata</name>
    <name type="common">Mediterranean fruit fly</name>
    <name type="synonym">Tephritis capitata</name>
    <dbReference type="NCBI Taxonomy" id="7213"/>
    <lineage>
        <taxon>Eukaryota</taxon>
        <taxon>Metazoa</taxon>
        <taxon>Ecdysozoa</taxon>
        <taxon>Arthropoda</taxon>
        <taxon>Hexapoda</taxon>
        <taxon>Insecta</taxon>
        <taxon>Pterygota</taxon>
        <taxon>Neoptera</taxon>
        <taxon>Endopterygota</taxon>
        <taxon>Diptera</taxon>
        <taxon>Brachycera</taxon>
        <taxon>Muscomorpha</taxon>
        <taxon>Tephritoidea</taxon>
        <taxon>Tephritidae</taxon>
        <taxon>Ceratitis</taxon>
        <taxon>Ceratitis</taxon>
    </lineage>
</organism>
<feature type="region of interest" description="Disordered" evidence="1">
    <location>
        <begin position="1"/>
        <end position="32"/>
    </location>
</feature>
<dbReference type="OrthoDB" id="1937899at2759"/>
<reference evidence="2" key="2">
    <citation type="journal article" date="2014" name="BMC Genomics">
        <title>A genomic perspective to assessing quality of mass-reared SIT flies used in Mediterranean fruit fly (Ceratitis capitata) eradication in California.</title>
        <authorList>
            <person name="Calla B."/>
            <person name="Hall B."/>
            <person name="Hou S."/>
            <person name="Geib S.M."/>
        </authorList>
    </citation>
    <scope>NUCLEOTIDE SEQUENCE</scope>
</reference>
<dbReference type="EMBL" id="GAMC01015446">
    <property type="protein sequence ID" value="JAB91109.1"/>
    <property type="molecule type" value="mRNA"/>
</dbReference>
<sequence>MRNFLKSWLKPCQTDVEDKSNTSTASRQNNLSQDIFASSTDSEVEAVGVLNEVSPITVDSTPTTSASTAAAAAAIEENAPNIATVDLTNQSQTSDSVDSVKNSVELLIDELENIKSPAPQTSKPERSPLAKEKLEKSNVSPTKEEKPTGSRQRTLLEMLDQCYTTSKAQSTTSNGPVSKRICLGKISSTKTTTTTPTKKQ</sequence>
<evidence type="ECO:0000313" key="2">
    <source>
        <dbReference type="EMBL" id="JAB91109.1"/>
    </source>
</evidence>
<evidence type="ECO:0000256" key="1">
    <source>
        <dbReference type="SAM" id="MobiDB-lite"/>
    </source>
</evidence>
<accession>W8BN53</accession>
<reference evidence="2" key="1">
    <citation type="submission" date="2013-07" db="EMBL/GenBank/DDBJ databases">
        <authorList>
            <person name="Geib S."/>
        </authorList>
    </citation>
    <scope>NUCLEOTIDE SEQUENCE</scope>
</reference>
<protein>
    <submittedName>
        <fullName evidence="2">Uncharacterized protein</fullName>
    </submittedName>
</protein>
<dbReference type="AlphaFoldDB" id="W8BN53"/>
<feature type="compositionally biased region" description="Basic and acidic residues" evidence="1">
    <location>
        <begin position="123"/>
        <end position="148"/>
    </location>
</feature>